<organism evidence="7 8">
    <name type="scientific">Pantherophis guttatus</name>
    <name type="common">Corn snake</name>
    <name type="synonym">Elaphe guttata</name>
    <dbReference type="NCBI Taxonomy" id="94885"/>
    <lineage>
        <taxon>Eukaryota</taxon>
        <taxon>Metazoa</taxon>
        <taxon>Chordata</taxon>
        <taxon>Craniata</taxon>
        <taxon>Vertebrata</taxon>
        <taxon>Euteleostomi</taxon>
        <taxon>Lepidosauria</taxon>
        <taxon>Squamata</taxon>
        <taxon>Bifurcata</taxon>
        <taxon>Unidentata</taxon>
        <taxon>Episquamata</taxon>
        <taxon>Toxicofera</taxon>
        <taxon>Serpentes</taxon>
        <taxon>Colubroidea</taxon>
        <taxon>Colubridae</taxon>
        <taxon>Colubrinae</taxon>
        <taxon>Pantherophis</taxon>
    </lineage>
</organism>
<keyword evidence="5" id="KW-1133">Transmembrane helix</keyword>
<dbReference type="Pfam" id="PF00059">
    <property type="entry name" value="Lectin_C"/>
    <property type="match status" value="1"/>
</dbReference>
<dbReference type="InterPro" id="IPR050111">
    <property type="entry name" value="C-type_lectin/snaclec_domain"/>
</dbReference>
<keyword evidence="4" id="KW-1015">Disulfide bond</keyword>
<dbReference type="GO" id="GO:0005576">
    <property type="term" value="C:extracellular region"/>
    <property type="evidence" value="ECO:0007669"/>
    <property type="project" value="UniProtKB-SubCell"/>
</dbReference>
<evidence type="ECO:0000259" key="6">
    <source>
        <dbReference type="PROSITE" id="PS50041"/>
    </source>
</evidence>
<evidence type="ECO:0000313" key="8">
    <source>
        <dbReference type="RefSeq" id="XP_034275240.1"/>
    </source>
</evidence>
<evidence type="ECO:0000313" key="7">
    <source>
        <dbReference type="Proteomes" id="UP001652622"/>
    </source>
</evidence>
<evidence type="ECO:0000256" key="3">
    <source>
        <dbReference type="ARBA" id="ARBA00022734"/>
    </source>
</evidence>
<comment type="subcellular location">
    <subcellularLocation>
        <location evidence="1">Secreted</location>
    </subcellularLocation>
</comment>
<dbReference type="Gene3D" id="3.10.100.10">
    <property type="entry name" value="Mannose-Binding Protein A, subunit A"/>
    <property type="match status" value="1"/>
</dbReference>
<keyword evidence="7" id="KW-1185">Reference proteome</keyword>
<feature type="transmembrane region" description="Helical" evidence="5">
    <location>
        <begin position="21"/>
        <end position="41"/>
    </location>
</feature>
<gene>
    <name evidence="8" type="primary">LOC117666592</name>
</gene>
<dbReference type="SMART" id="SM00034">
    <property type="entry name" value="CLECT"/>
    <property type="match status" value="1"/>
</dbReference>
<dbReference type="RefSeq" id="XP_034275240.1">
    <property type="nucleotide sequence ID" value="XM_034419349.2"/>
</dbReference>
<reference evidence="8" key="1">
    <citation type="submission" date="2025-08" db="UniProtKB">
        <authorList>
            <consortium name="RefSeq"/>
        </authorList>
    </citation>
    <scope>IDENTIFICATION</scope>
    <source>
        <tissue evidence="8">Blood</tissue>
    </source>
</reference>
<dbReference type="PROSITE" id="PS50041">
    <property type="entry name" value="C_TYPE_LECTIN_2"/>
    <property type="match status" value="1"/>
</dbReference>
<evidence type="ECO:0000256" key="2">
    <source>
        <dbReference type="ARBA" id="ARBA00022525"/>
    </source>
</evidence>
<dbReference type="KEGG" id="pgut:117666592"/>
<keyword evidence="2" id="KW-0964">Secreted</keyword>
<dbReference type="GeneID" id="117666592"/>
<dbReference type="OMA" id="QVIWHTA"/>
<dbReference type="InterPro" id="IPR001304">
    <property type="entry name" value="C-type_lectin-like"/>
</dbReference>
<dbReference type="InParanoid" id="A0A6P9C5X4"/>
<dbReference type="InterPro" id="IPR018378">
    <property type="entry name" value="C-type_lectin_CS"/>
</dbReference>
<name>A0A6P9C5X4_PANGU</name>
<dbReference type="PROSITE" id="PS00615">
    <property type="entry name" value="C_TYPE_LECTIN_1"/>
    <property type="match status" value="1"/>
</dbReference>
<dbReference type="InterPro" id="IPR016187">
    <property type="entry name" value="CTDL_fold"/>
</dbReference>
<dbReference type="GO" id="GO:0030246">
    <property type="term" value="F:carbohydrate binding"/>
    <property type="evidence" value="ECO:0007669"/>
    <property type="project" value="UniProtKB-KW"/>
</dbReference>
<dbReference type="Proteomes" id="UP001652622">
    <property type="component" value="Unplaced"/>
</dbReference>
<keyword evidence="5" id="KW-0472">Membrane</keyword>
<dbReference type="SUPFAM" id="SSF56436">
    <property type="entry name" value="C-type lectin-like"/>
    <property type="match status" value="1"/>
</dbReference>
<evidence type="ECO:0000256" key="5">
    <source>
        <dbReference type="SAM" id="Phobius"/>
    </source>
</evidence>
<dbReference type="InterPro" id="IPR033989">
    <property type="entry name" value="CD209-like_CTLD"/>
</dbReference>
<keyword evidence="3" id="KW-0430">Lectin</keyword>
<dbReference type="CDD" id="cd03590">
    <property type="entry name" value="CLECT_DC-SIGN_like"/>
    <property type="match status" value="1"/>
</dbReference>
<evidence type="ECO:0000256" key="4">
    <source>
        <dbReference type="ARBA" id="ARBA00023157"/>
    </source>
</evidence>
<evidence type="ECO:0000256" key="1">
    <source>
        <dbReference type="ARBA" id="ARBA00004613"/>
    </source>
</evidence>
<accession>A0A6P9C5X4</accession>
<feature type="domain" description="C-type lectin" evidence="6">
    <location>
        <begin position="68"/>
        <end position="182"/>
    </location>
</feature>
<dbReference type="AlphaFoldDB" id="A0A6P9C5X4"/>
<keyword evidence="5" id="KW-0812">Transmembrane</keyword>
<sequence length="187" mass="21738">MHMPAKTIGRYIPQWKSTSSIIYVLLAISYLLIIVLFGLVASQGSSKWQQQLESMYPCGTKSREWKHFDGACYFFSIQQVIWHTAKSHCEEQKSELIVITNQYEQNFVQAETRGQRYWIGLSDHNDEGQWRWVDSTDYRTSFKNWSEGEPNDHSSNEDCAEISQGGKWNDISCNTKIFYVCKKSLPS</sequence>
<protein>
    <submittedName>
        <fullName evidence="8">Hepatic lectin-like</fullName>
    </submittedName>
</protein>
<dbReference type="InterPro" id="IPR016186">
    <property type="entry name" value="C-type_lectin-like/link_sf"/>
</dbReference>
<dbReference type="PANTHER" id="PTHR22803">
    <property type="entry name" value="MANNOSE, PHOSPHOLIPASE, LECTIN RECEPTOR RELATED"/>
    <property type="match status" value="1"/>
</dbReference>
<proteinExistence type="predicted"/>